<evidence type="ECO:0008006" key="4">
    <source>
        <dbReference type="Google" id="ProtNLM"/>
    </source>
</evidence>
<name>A0AAE0QGM9_9TELE</name>
<evidence type="ECO:0000313" key="2">
    <source>
        <dbReference type="EMBL" id="KAK3520319.1"/>
    </source>
</evidence>
<dbReference type="Pfam" id="PF15764">
    <property type="entry name" value="DUF4693"/>
    <property type="match status" value="1"/>
</dbReference>
<dbReference type="Proteomes" id="UP001274896">
    <property type="component" value="Unassembled WGS sequence"/>
</dbReference>
<feature type="region of interest" description="Disordered" evidence="1">
    <location>
        <begin position="120"/>
        <end position="154"/>
    </location>
</feature>
<keyword evidence="3" id="KW-1185">Reference proteome</keyword>
<evidence type="ECO:0000313" key="3">
    <source>
        <dbReference type="Proteomes" id="UP001274896"/>
    </source>
</evidence>
<accession>A0AAE0QGM9</accession>
<protein>
    <recommendedName>
        <fullName evidence="4">Tubulin epsilon and delta complex protein 2</fullName>
    </recommendedName>
</protein>
<feature type="compositionally biased region" description="Polar residues" evidence="1">
    <location>
        <begin position="120"/>
        <end position="132"/>
    </location>
</feature>
<evidence type="ECO:0000256" key="1">
    <source>
        <dbReference type="SAM" id="MobiDB-lite"/>
    </source>
</evidence>
<dbReference type="AlphaFoldDB" id="A0AAE0QGM9"/>
<proteinExistence type="predicted"/>
<organism evidence="2 3">
    <name type="scientific">Hemibagrus guttatus</name>
    <dbReference type="NCBI Taxonomy" id="175788"/>
    <lineage>
        <taxon>Eukaryota</taxon>
        <taxon>Metazoa</taxon>
        <taxon>Chordata</taxon>
        <taxon>Craniata</taxon>
        <taxon>Vertebrata</taxon>
        <taxon>Euteleostomi</taxon>
        <taxon>Actinopterygii</taxon>
        <taxon>Neopterygii</taxon>
        <taxon>Teleostei</taxon>
        <taxon>Ostariophysi</taxon>
        <taxon>Siluriformes</taxon>
        <taxon>Bagridae</taxon>
        <taxon>Hemibagrus</taxon>
    </lineage>
</organism>
<feature type="compositionally biased region" description="Polar residues" evidence="1">
    <location>
        <begin position="243"/>
        <end position="252"/>
    </location>
</feature>
<sequence length="493" mass="55214">MRKHGDTSMSALVDEAIRLCRAEELKLTETIRQYKDILRSMKTRVKDSSEAEKPTSVKDNVSLQYSPVLLDGTISDKRGHQVQKFKLIEDIPLKERQEVELLEQVLKKALKIRSSSAVGSSYQEKPCSSGSARNAPVVKDSDKRNSQKSSLSFEVKGSCQRAGHLKSTAGCGDSGTRQVLGKRVPSTRSAIKGKQSGIKPFMTQTTTEVNVQIKPCRMTRSSLEPDSVKNVGVSSSEERTSSDQEINMQSEESATKELWVPSPSLPLWQAQRAKKNKLWNKVLTRHSKAVPDREHFKKRLISTFPRKWASVHIATMEAELDVLTQLGLNLTHCYNAELQSNQMGWSPEPSTEKEYESLLILAGLEKMMSQVIKEADRLKKDWERKMAWWHGALCPLRSRVEWQPSPQPCLPPLLAYSSKGELEDLHSLRLQVAQLKLEFHMHQAMCDTLQDLSCDSNSSGHLSATALRAVYSLLGEGGAQFPSLVLDIDSTQT</sequence>
<dbReference type="PANTHER" id="PTHR14870">
    <property type="entry name" value="TUBULIN EPSILON AND DELTA COMPLEX PROTEIN 2"/>
    <property type="match status" value="1"/>
</dbReference>
<reference evidence="2" key="1">
    <citation type="submission" date="2023-06" db="EMBL/GenBank/DDBJ databases">
        <title>Male Hemibagrus guttatus genome.</title>
        <authorList>
            <person name="Bian C."/>
        </authorList>
    </citation>
    <scope>NUCLEOTIDE SEQUENCE</scope>
    <source>
        <strain evidence="2">Male_cb2023</strain>
        <tissue evidence="2">Muscle</tissue>
    </source>
</reference>
<comment type="caution">
    <text evidence="2">The sequence shown here is derived from an EMBL/GenBank/DDBJ whole genome shotgun (WGS) entry which is preliminary data.</text>
</comment>
<dbReference type="InterPro" id="IPR031518">
    <property type="entry name" value="DUF4693"/>
</dbReference>
<dbReference type="PANTHER" id="PTHR14870:SF1">
    <property type="entry name" value="TUBULIN EPSILON AND DELTA COMPLEX PROTEIN 2"/>
    <property type="match status" value="1"/>
</dbReference>
<feature type="region of interest" description="Disordered" evidence="1">
    <location>
        <begin position="223"/>
        <end position="255"/>
    </location>
</feature>
<dbReference type="EMBL" id="JAUCMX010000016">
    <property type="protein sequence ID" value="KAK3520319.1"/>
    <property type="molecule type" value="Genomic_DNA"/>
</dbReference>
<gene>
    <name evidence="2" type="ORF">QTP70_021353</name>
</gene>